<keyword evidence="1" id="KW-1133">Transmembrane helix</keyword>
<dbReference type="InterPro" id="IPR000620">
    <property type="entry name" value="EamA_dom"/>
</dbReference>
<feature type="transmembrane region" description="Helical" evidence="1">
    <location>
        <begin position="203"/>
        <end position="221"/>
    </location>
</feature>
<organism evidence="3 4">
    <name type="scientific">Paracoccus yeei</name>
    <dbReference type="NCBI Taxonomy" id="147645"/>
    <lineage>
        <taxon>Bacteria</taxon>
        <taxon>Pseudomonadati</taxon>
        <taxon>Pseudomonadota</taxon>
        <taxon>Alphaproteobacteria</taxon>
        <taxon>Rhodobacterales</taxon>
        <taxon>Paracoccaceae</taxon>
        <taxon>Paracoccus</taxon>
    </lineage>
</organism>
<keyword evidence="1" id="KW-0812">Transmembrane</keyword>
<dbReference type="PANTHER" id="PTHR22911">
    <property type="entry name" value="ACYL-MALONYL CONDENSING ENZYME-RELATED"/>
    <property type="match status" value="1"/>
</dbReference>
<sequence length="314" mass="33725">MRTPLLSPFRKTRPPSEPRIVRAGPSDNLRGTMLMVLSMAAFTCNDAVMKAVTQTLPLYESVALRGMAVLALMVAAALVQGDGLRLTVPRGDVAALVIRTAADIVSTLLYLLALRQMALADLSAIMQALPLAVTLAAALFFRERLGWRRLSAIGVGFLGVLLILRPGTGAFDTWSAVALLSMLLIVVRDIATRYFSRKVGSGTIAFHAALAVMLSGFVLGVGEDWRIPDLPEALLLLLSAGFLTVGYLTAVATMRVGEISFVAPFRYTSLVWAILLGLALFGEWPDGWTWVGSALVVGAGLYAILRERQLRGRG</sequence>
<dbReference type="InterPro" id="IPR037185">
    <property type="entry name" value="EmrE-like"/>
</dbReference>
<protein>
    <submittedName>
        <fullName evidence="3">EamA/RhaT family transporter</fullName>
    </submittedName>
</protein>
<feature type="transmembrane region" description="Helical" evidence="1">
    <location>
        <begin position="233"/>
        <end position="252"/>
    </location>
</feature>
<evidence type="ECO:0000256" key="1">
    <source>
        <dbReference type="SAM" id="Phobius"/>
    </source>
</evidence>
<feature type="transmembrane region" description="Helical" evidence="1">
    <location>
        <begin position="124"/>
        <end position="141"/>
    </location>
</feature>
<feature type="transmembrane region" description="Helical" evidence="1">
    <location>
        <begin position="287"/>
        <end position="305"/>
    </location>
</feature>
<name>A0A1V0GR57_9RHOB</name>
<feature type="transmembrane region" description="Helical" evidence="1">
    <location>
        <begin position="264"/>
        <end position="281"/>
    </location>
</feature>
<keyword evidence="1" id="KW-0472">Membrane</keyword>
<keyword evidence="4" id="KW-1185">Reference proteome</keyword>
<feature type="transmembrane region" description="Helical" evidence="1">
    <location>
        <begin position="150"/>
        <end position="167"/>
    </location>
</feature>
<dbReference type="RefSeq" id="WP_080621082.1">
    <property type="nucleotide sequence ID" value="NZ_CAWMZI010000001.1"/>
</dbReference>
<dbReference type="Proteomes" id="UP000191257">
    <property type="component" value="Chromosome"/>
</dbReference>
<dbReference type="EMBL" id="CP020442">
    <property type="protein sequence ID" value="ARC36347.1"/>
    <property type="molecule type" value="Genomic_DNA"/>
</dbReference>
<dbReference type="SUPFAM" id="SSF103481">
    <property type="entry name" value="Multidrug resistance efflux transporter EmrE"/>
    <property type="match status" value="2"/>
</dbReference>
<evidence type="ECO:0000313" key="3">
    <source>
        <dbReference type="EMBL" id="ARC36347.1"/>
    </source>
</evidence>
<dbReference type="Pfam" id="PF00892">
    <property type="entry name" value="EamA"/>
    <property type="match status" value="2"/>
</dbReference>
<dbReference type="Gene3D" id="1.10.3730.20">
    <property type="match status" value="1"/>
</dbReference>
<dbReference type="STRING" id="147645.A6J80_08070"/>
<evidence type="ECO:0000313" key="4">
    <source>
        <dbReference type="Proteomes" id="UP000191257"/>
    </source>
</evidence>
<gene>
    <name evidence="3" type="ORF">A6J80_08070</name>
</gene>
<dbReference type="GO" id="GO:0016020">
    <property type="term" value="C:membrane"/>
    <property type="evidence" value="ECO:0007669"/>
    <property type="project" value="InterPro"/>
</dbReference>
<feature type="transmembrane region" description="Helical" evidence="1">
    <location>
        <begin position="173"/>
        <end position="191"/>
    </location>
</feature>
<proteinExistence type="predicted"/>
<dbReference type="eggNOG" id="COG0697">
    <property type="taxonomic scope" value="Bacteria"/>
</dbReference>
<dbReference type="KEGG" id="pye:A6J80_08070"/>
<dbReference type="PANTHER" id="PTHR22911:SF135">
    <property type="entry name" value="BLR4310 PROTEIN"/>
    <property type="match status" value="1"/>
</dbReference>
<feature type="domain" description="EamA" evidence="2">
    <location>
        <begin position="30"/>
        <end position="164"/>
    </location>
</feature>
<evidence type="ECO:0000259" key="2">
    <source>
        <dbReference type="Pfam" id="PF00892"/>
    </source>
</evidence>
<reference evidence="3" key="1">
    <citation type="submission" date="2017-12" db="EMBL/GenBank/DDBJ databases">
        <title>FDA dAtabase for Regulatory Grade micrObial Sequences (FDA-ARGOS): Supporting development and validation of Infectious Disease Dx tests.</title>
        <authorList>
            <person name="Campos J."/>
            <person name="Goldberg B."/>
            <person name="Tallon L."/>
            <person name="Sadzewicz L."/>
            <person name="Sengamalay N."/>
            <person name="Ott S."/>
            <person name="Godinez A."/>
            <person name="Nagaraj S."/>
            <person name="Vyas G."/>
            <person name="Aluvathingal J."/>
            <person name="Nadendla S."/>
            <person name="Geyer C."/>
            <person name="Nandy P."/>
            <person name="Hobson J."/>
            <person name="Sichtig H."/>
        </authorList>
    </citation>
    <scope>NUCLEOTIDE SEQUENCE</scope>
    <source>
        <strain evidence="3">FDAARGOS_252</strain>
    </source>
</reference>
<dbReference type="AlphaFoldDB" id="A0A1V0GR57"/>
<accession>A0A1V0GR57</accession>
<feature type="domain" description="EamA" evidence="2">
    <location>
        <begin position="175"/>
        <end position="299"/>
    </location>
</feature>